<evidence type="ECO:0000313" key="1">
    <source>
        <dbReference type="EMBL" id="KAI9434908.1"/>
    </source>
</evidence>
<sequence>MDLQQRIQLMVQLGQYMQSNEEEWLAIKERAALENTWFTPDFIELAVINIATAFLTKEALEAWAAQYQVPATPPVEKNVGIVMAGNIPLVGFHDFLCVFISGHQMTIKASVKDHVLIRHLVKKLYEWEITIQNSIAFAEMLKGCDAYIATGSNNSSRYFDYYFGKYPNIIRRNRTSVAVLDGTETKDELDLLADDIQLYFGLGCRNITHLYVPPHYDFIPLLEALNKYDSYFGFHKYKHNYDYQLAVLMMAQRKYMTNGSIILTENESLFSPVSQVNYTSYTNKEAITTLLAGNEDVQCIVGHGFLPFGKAQQPSLTDYADGVDTMAFLHKQ</sequence>
<comment type="caution">
    <text evidence="1">The sequence shown here is derived from an EMBL/GenBank/DDBJ whole genome shotgun (WGS) entry which is preliminary data.</text>
</comment>
<reference evidence="1" key="1">
    <citation type="submission" date="2021-03" db="EMBL/GenBank/DDBJ databases">
        <title>Evolutionary priming and transition to the ectomycorrhizal habit in an iconic lineage of mushroom-forming fungi: is preadaptation a requirement?</title>
        <authorList>
            <consortium name="DOE Joint Genome Institute"/>
            <person name="Looney B.P."/>
            <person name="Miyauchi S."/>
            <person name="Morin E."/>
            <person name="Drula E."/>
            <person name="Courty P.E."/>
            <person name="Chicoki N."/>
            <person name="Fauchery L."/>
            <person name="Kohler A."/>
            <person name="Kuo A."/>
            <person name="LaButti K."/>
            <person name="Pangilinan J."/>
            <person name="Lipzen A."/>
            <person name="Riley R."/>
            <person name="Andreopoulos W."/>
            <person name="He G."/>
            <person name="Johnson J."/>
            <person name="Barry K.W."/>
            <person name="Grigoriev I.V."/>
            <person name="Nagy L."/>
            <person name="Hibbett D."/>
            <person name="Henrissat B."/>
            <person name="Matheny P.B."/>
            <person name="Labbe J."/>
            <person name="Martin A.F."/>
        </authorList>
    </citation>
    <scope>NUCLEOTIDE SEQUENCE</scope>
    <source>
        <strain evidence="1">BPL698</strain>
    </source>
</reference>
<organism evidence="1 2">
    <name type="scientific">Russula earlei</name>
    <dbReference type="NCBI Taxonomy" id="71964"/>
    <lineage>
        <taxon>Eukaryota</taxon>
        <taxon>Fungi</taxon>
        <taxon>Dikarya</taxon>
        <taxon>Basidiomycota</taxon>
        <taxon>Agaricomycotina</taxon>
        <taxon>Agaricomycetes</taxon>
        <taxon>Russulales</taxon>
        <taxon>Russulaceae</taxon>
        <taxon>Russula</taxon>
    </lineage>
</organism>
<protein>
    <submittedName>
        <fullName evidence="1">Acyl-CoA reductase</fullName>
    </submittedName>
</protein>
<name>A0ACC0TRZ8_9AGAM</name>
<dbReference type="EMBL" id="JAGFNK010001108">
    <property type="protein sequence ID" value="KAI9434908.1"/>
    <property type="molecule type" value="Genomic_DNA"/>
</dbReference>
<proteinExistence type="predicted"/>
<gene>
    <name evidence="1" type="ORF">F5148DRAFT_1295046</name>
</gene>
<dbReference type="Proteomes" id="UP001207468">
    <property type="component" value="Unassembled WGS sequence"/>
</dbReference>
<accession>A0ACC0TRZ8</accession>
<evidence type="ECO:0000313" key="2">
    <source>
        <dbReference type="Proteomes" id="UP001207468"/>
    </source>
</evidence>
<keyword evidence="2" id="KW-1185">Reference proteome</keyword>